<dbReference type="InterPro" id="IPR002491">
    <property type="entry name" value="ABC_transptr_periplasmic_BD"/>
</dbReference>
<accession>D5U6S2</accession>
<dbReference type="eggNOG" id="COG0614">
    <property type="taxonomic scope" value="Bacteria"/>
</dbReference>
<dbReference type="Gene3D" id="3.40.50.1980">
    <property type="entry name" value="Nitrogenase molybdenum iron protein domain"/>
    <property type="match status" value="2"/>
</dbReference>
<dbReference type="AlphaFoldDB" id="D5U6S2"/>
<organism evidence="2 3">
    <name type="scientific">Brachyspira murdochii (strain ATCC 51284 / DSM 12563 / 56-150)</name>
    <name type="common">Serpulina murdochii</name>
    <dbReference type="NCBI Taxonomy" id="526224"/>
    <lineage>
        <taxon>Bacteria</taxon>
        <taxon>Pseudomonadati</taxon>
        <taxon>Spirochaetota</taxon>
        <taxon>Spirochaetia</taxon>
        <taxon>Brachyspirales</taxon>
        <taxon>Brachyspiraceae</taxon>
        <taxon>Brachyspira</taxon>
    </lineage>
</organism>
<protein>
    <submittedName>
        <fullName evidence="2">Periplasmic binding protein</fullName>
    </submittedName>
</protein>
<gene>
    <name evidence="2" type="ordered locus">Bmur_0535</name>
</gene>
<evidence type="ECO:0000313" key="3">
    <source>
        <dbReference type="Proteomes" id="UP000001915"/>
    </source>
</evidence>
<dbReference type="STRING" id="526224.Bmur_0535"/>
<dbReference type="PANTHER" id="PTHR30535">
    <property type="entry name" value="VITAMIN B12-BINDING PROTEIN"/>
    <property type="match status" value="1"/>
</dbReference>
<dbReference type="Pfam" id="PF01497">
    <property type="entry name" value="Peripla_BP_2"/>
    <property type="match status" value="1"/>
</dbReference>
<proteinExistence type="predicted"/>
<dbReference type="Proteomes" id="UP000001915">
    <property type="component" value="Chromosome"/>
</dbReference>
<sequence>MFIFMKKIKIILLIIFNIFLLSCNASNTFDNTLKDRAGNSIILPDSINTIASLSPAVTDIIIALGFSEKIIASDAASKEILQTNNIDISNISVFDMMNPDSEKMISINPDILFVNNFSVFSGKNSIDSINASGICTAVIPNSDTIKSIEDDIYFIGHVLNKNYEASNIVNIMDLNVEKIKSIGNTITNNKKVYFEIAALPNLYSFGTNVYLDDMINIIGAENIFKDRNSWIAVSEENVLFSNPDIIFTSVDYVDNPEEEILSRQSWQNINALKNKDVYYISSSSLPTHNIIYALLDMAKYIYPNEYKDVQIIRN</sequence>
<dbReference type="GO" id="GO:0071281">
    <property type="term" value="P:cellular response to iron ion"/>
    <property type="evidence" value="ECO:0007669"/>
    <property type="project" value="TreeGrafter"/>
</dbReference>
<name>D5U6S2_BRAM5</name>
<dbReference type="InterPro" id="IPR050902">
    <property type="entry name" value="ABC_Transporter_SBP"/>
</dbReference>
<dbReference type="SUPFAM" id="SSF53807">
    <property type="entry name" value="Helical backbone' metal receptor"/>
    <property type="match status" value="1"/>
</dbReference>
<dbReference type="PROSITE" id="PS50983">
    <property type="entry name" value="FE_B12_PBP"/>
    <property type="match status" value="1"/>
</dbReference>
<dbReference type="PANTHER" id="PTHR30535:SF34">
    <property type="entry name" value="MOLYBDATE-BINDING PROTEIN MOLA"/>
    <property type="match status" value="1"/>
</dbReference>
<reference evidence="2 3" key="1">
    <citation type="journal article" date="2010" name="Stand. Genomic Sci.">
        <title>Complete genome sequence of Brachyspira murdochii type strain (56-150).</title>
        <authorList>
            <person name="Pati A."/>
            <person name="Sikorski J."/>
            <person name="Gronow S."/>
            <person name="Munk C."/>
            <person name="Lapidus A."/>
            <person name="Copeland A."/>
            <person name="Glavina Del Tio T."/>
            <person name="Nolan M."/>
            <person name="Lucas S."/>
            <person name="Chen F."/>
            <person name="Tice H."/>
            <person name="Cheng J.F."/>
            <person name="Han C."/>
            <person name="Detter J.C."/>
            <person name="Bruce D."/>
            <person name="Tapia R."/>
            <person name="Goodwin L."/>
            <person name="Pitluck S."/>
            <person name="Liolios K."/>
            <person name="Ivanova N."/>
            <person name="Mavromatis K."/>
            <person name="Mikhailova N."/>
            <person name="Chen A."/>
            <person name="Palaniappan K."/>
            <person name="Land M."/>
            <person name="Hauser L."/>
            <person name="Chang Y.J."/>
            <person name="Jeffries C.D."/>
            <person name="Spring S."/>
            <person name="Rohde M."/>
            <person name="Goker M."/>
            <person name="Bristow J."/>
            <person name="Eisen J.A."/>
            <person name="Markowitz V."/>
            <person name="Hugenholtz P."/>
            <person name="Kyrpides N.C."/>
            <person name="Klenk H.P."/>
        </authorList>
    </citation>
    <scope>NUCLEOTIDE SEQUENCE [LARGE SCALE GENOMIC DNA]</scope>
    <source>
        <strain evidence="3">ATCC 51284 / DSM 12563 / 56-150</strain>
    </source>
</reference>
<dbReference type="PROSITE" id="PS51257">
    <property type="entry name" value="PROKAR_LIPOPROTEIN"/>
    <property type="match status" value="1"/>
</dbReference>
<evidence type="ECO:0000259" key="1">
    <source>
        <dbReference type="PROSITE" id="PS50983"/>
    </source>
</evidence>
<feature type="domain" description="Fe/B12 periplasmic-binding" evidence="1">
    <location>
        <begin position="49"/>
        <end position="309"/>
    </location>
</feature>
<dbReference type="KEGG" id="brm:Bmur_0535"/>
<dbReference type="HOGENOM" id="CLU_038034_2_5_12"/>
<dbReference type="EMBL" id="CP001959">
    <property type="protein sequence ID" value="ADG70638.1"/>
    <property type="molecule type" value="Genomic_DNA"/>
</dbReference>
<evidence type="ECO:0000313" key="2">
    <source>
        <dbReference type="EMBL" id="ADG70638.1"/>
    </source>
</evidence>